<dbReference type="AlphaFoldDB" id="A0AAW2J297"/>
<evidence type="ECO:0000313" key="6">
    <source>
        <dbReference type="EMBL" id="KAL0288298.1"/>
    </source>
</evidence>
<dbReference type="GO" id="GO:0048471">
    <property type="term" value="C:perinuclear region of cytoplasm"/>
    <property type="evidence" value="ECO:0007669"/>
    <property type="project" value="TreeGrafter"/>
</dbReference>
<feature type="compositionally biased region" description="Low complexity" evidence="2">
    <location>
        <begin position="656"/>
        <end position="666"/>
    </location>
</feature>
<evidence type="ECO:0000256" key="1">
    <source>
        <dbReference type="ARBA" id="ARBA00022664"/>
    </source>
</evidence>
<dbReference type="Gene3D" id="1.25.40.90">
    <property type="match status" value="1"/>
</dbReference>
<evidence type="ECO:0000256" key="2">
    <source>
        <dbReference type="SAM" id="MobiDB-lite"/>
    </source>
</evidence>
<dbReference type="Gene3D" id="1.10.10.790">
    <property type="entry name" value="Surp module"/>
    <property type="match status" value="1"/>
</dbReference>
<feature type="compositionally biased region" description="Polar residues" evidence="2">
    <location>
        <begin position="488"/>
        <end position="500"/>
    </location>
</feature>
<feature type="region of interest" description="Disordered" evidence="2">
    <location>
        <begin position="41"/>
        <end position="149"/>
    </location>
</feature>
<sequence length="703" mass="77842">MTGFGCLFLQSLVQWDLLRPWQETTGSPGLLMDRQPHDYGPPMTYGQQQQATNMQQQQQYGYHPQHQQFPPSVHGPPFLPPHPSLQQFPYPRPMQQAQLYPHLPPHPHLHQQSQASFPQHVPPHLAPSPFHSPYESAPPPAPPPSDPELQKRIDKLVEYAVKNGPEFEAVVREREQDNPAYGFLFGGEGHNYYRYKLWMATRPLMGPFSPPFPSSMPVIHPPNPMLNSAPHNAPNAAAVSPSVLGSAHLQQPPFPPFYEQQHPHHSQPLVGHSRPEFDQPYRPFKGLSRPLPSDVEMELNGVLNNLTGTKESIKGAKTWFMQRSPFVPALAEALRDRVFSLDDSERQLHIVYLANDILFDSLQRRINPQELDNEALAFKPVLGCMLGRIYHNPQNKEENQSRLQKILQFWATKEVYDQDTIFSLENEMMSGMPPNPFPGPHAGAAAVAGDHSAGPGPHQVANHNSWQPDKHNSISNTPDQEYAEKQAPSVSSLPAQQFHPSSIPPGGFTGSLPVPSAVQPSNLQTATAPGKVGEKLPPYPLFPPGLIPGMVRKMQIGSGVPYSPMSPLDIPTVIPPSNVSQSEILERVSKFFREIGEVNPSEGPMKSSESRDDDDYEYERELPARKGGACIPPPPSLNIDPDTGTLADGSVERKPGSSSSGRLGLGATADPNEPSQYDDVYSSYRKQRSTNYHSSMSARAAAR</sequence>
<dbReference type="InterPro" id="IPR056922">
    <property type="entry name" value="SWAP1_C"/>
</dbReference>
<dbReference type="Pfam" id="PF01805">
    <property type="entry name" value="Surp"/>
    <property type="match status" value="1"/>
</dbReference>
<protein>
    <recommendedName>
        <fullName evidence="7">Calcium homeostasis endoplasmic reticulum protein</fullName>
    </recommendedName>
</protein>
<feature type="signal peptide" evidence="3">
    <location>
        <begin position="1"/>
        <end position="15"/>
    </location>
</feature>
<evidence type="ECO:0008006" key="7">
    <source>
        <dbReference type="Google" id="ProtNLM"/>
    </source>
</evidence>
<feature type="region of interest" description="Disordered" evidence="2">
    <location>
        <begin position="432"/>
        <end position="511"/>
    </location>
</feature>
<reference evidence="6" key="1">
    <citation type="submission" date="2020-06" db="EMBL/GenBank/DDBJ databases">
        <authorList>
            <person name="Li T."/>
            <person name="Hu X."/>
            <person name="Zhang T."/>
            <person name="Song X."/>
            <person name="Zhang H."/>
            <person name="Dai N."/>
            <person name="Sheng W."/>
            <person name="Hou X."/>
            <person name="Wei L."/>
        </authorList>
    </citation>
    <scope>NUCLEOTIDE SEQUENCE</scope>
    <source>
        <strain evidence="6">G01</strain>
        <tissue evidence="6">Leaf</tissue>
    </source>
</reference>
<dbReference type="SMART" id="SM00582">
    <property type="entry name" value="RPR"/>
    <property type="match status" value="1"/>
</dbReference>
<keyword evidence="3" id="KW-0732">Signal</keyword>
<evidence type="ECO:0000259" key="5">
    <source>
        <dbReference type="PROSITE" id="PS51391"/>
    </source>
</evidence>
<dbReference type="GO" id="GO:0006397">
    <property type="term" value="P:mRNA processing"/>
    <property type="evidence" value="ECO:0007669"/>
    <property type="project" value="UniProtKB-KW"/>
</dbReference>
<dbReference type="PANTHER" id="PTHR12323">
    <property type="entry name" value="SR-RELATED CTD ASSOCIATED FACTOR 6"/>
    <property type="match status" value="1"/>
</dbReference>
<dbReference type="GO" id="GO:0005634">
    <property type="term" value="C:nucleus"/>
    <property type="evidence" value="ECO:0007669"/>
    <property type="project" value="UniProtKB-ARBA"/>
</dbReference>
<evidence type="ECO:0000259" key="4">
    <source>
        <dbReference type="PROSITE" id="PS50128"/>
    </source>
</evidence>
<proteinExistence type="predicted"/>
<feature type="region of interest" description="Disordered" evidence="2">
    <location>
        <begin position="595"/>
        <end position="703"/>
    </location>
</feature>
<feature type="compositionally biased region" description="Polar residues" evidence="2">
    <location>
        <begin position="461"/>
        <end position="479"/>
    </location>
</feature>
<dbReference type="InterPro" id="IPR006569">
    <property type="entry name" value="CID_dom"/>
</dbReference>
<dbReference type="EMBL" id="JACGWK010001455">
    <property type="protein sequence ID" value="KAL0288298.1"/>
    <property type="molecule type" value="Genomic_DNA"/>
</dbReference>
<evidence type="ECO:0000256" key="3">
    <source>
        <dbReference type="SAM" id="SignalP"/>
    </source>
</evidence>
<organism evidence="6">
    <name type="scientific">Sesamum angustifolium</name>
    <dbReference type="NCBI Taxonomy" id="2727405"/>
    <lineage>
        <taxon>Eukaryota</taxon>
        <taxon>Viridiplantae</taxon>
        <taxon>Streptophyta</taxon>
        <taxon>Embryophyta</taxon>
        <taxon>Tracheophyta</taxon>
        <taxon>Spermatophyta</taxon>
        <taxon>Magnoliopsida</taxon>
        <taxon>eudicotyledons</taxon>
        <taxon>Gunneridae</taxon>
        <taxon>Pentapetalae</taxon>
        <taxon>asterids</taxon>
        <taxon>lamiids</taxon>
        <taxon>Lamiales</taxon>
        <taxon>Pedaliaceae</taxon>
        <taxon>Sesamum</taxon>
    </lineage>
</organism>
<dbReference type="PROSITE" id="PS50128">
    <property type="entry name" value="SURP"/>
    <property type="match status" value="1"/>
</dbReference>
<dbReference type="PROSITE" id="PS51391">
    <property type="entry name" value="CID"/>
    <property type="match status" value="1"/>
</dbReference>
<feature type="chain" id="PRO_5043777723" description="Calcium homeostasis endoplasmic reticulum protein" evidence="3">
    <location>
        <begin position="16"/>
        <end position="703"/>
    </location>
</feature>
<dbReference type="Pfam" id="PF25123">
    <property type="entry name" value="SWAP1_C"/>
    <property type="match status" value="1"/>
</dbReference>
<dbReference type="PANTHER" id="PTHR12323:SF0">
    <property type="entry name" value="CALCIUM HOMEOSTASIS ENDOPLASMIC RETICULUM PROTEIN"/>
    <property type="match status" value="1"/>
</dbReference>
<feature type="domain" description="SURP motif" evidence="4">
    <location>
        <begin position="152"/>
        <end position="196"/>
    </location>
</feature>
<dbReference type="GO" id="GO:0006874">
    <property type="term" value="P:intracellular calcium ion homeostasis"/>
    <property type="evidence" value="ECO:0007669"/>
    <property type="project" value="TreeGrafter"/>
</dbReference>
<dbReference type="SMART" id="SM00648">
    <property type="entry name" value="SWAP"/>
    <property type="match status" value="1"/>
</dbReference>
<feature type="compositionally biased region" description="Pro residues" evidence="2">
    <location>
        <begin position="136"/>
        <end position="146"/>
    </location>
</feature>
<dbReference type="InterPro" id="IPR008942">
    <property type="entry name" value="ENTH_VHS"/>
</dbReference>
<gene>
    <name evidence="6" type="ORF">Sangu_2664200</name>
</gene>
<dbReference type="InterPro" id="IPR035967">
    <property type="entry name" value="SWAP/Surp_sf"/>
</dbReference>
<dbReference type="SUPFAM" id="SSF109905">
    <property type="entry name" value="Surp module (SWAP domain)"/>
    <property type="match status" value="1"/>
</dbReference>
<comment type="caution">
    <text evidence="6">The sequence shown here is derived from an EMBL/GenBank/DDBJ whole genome shotgun (WGS) entry which is preliminary data.</text>
</comment>
<name>A0AAW2J297_9LAMI</name>
<reference evidence="6" key="2">
    <citation type="journal article" date="2024" name="Plant">
        <title>Genomic evolution and insights into agronomic trait innovations of Sesamum species.</title>
        <authorList>
            <person name="Miao H."/>
            <person name="Wang L."/>
            <person name="Qu L."/>
            <person name="Liu H."/>
            <person name="Sun Y."/>
            <person name="Le M."/>
            <person name="Wang Q."/>
            <person name="Wei S."/>
            <person name="Zheng Y."/>
            <person name="Lin W."/>
            <person name="Duan Y."/>
            <person name="Cao H."/>
            <person name="Xiong S."/>
            <person name="Wang X."/>
            <person name="Wei L."/>
            <person name="Li C."/>
            <person name="Ma Q."/>
            <person name="Ju M."/>
            <person name="Zhao R."/>
            <person name="Li G."/>
            <person name="Mu C."/>
            <person name="Tian Q."/>
            <person name="Mei H."/>
            <person name="Zhang T."/>
            <person name="Gao T."/>
            <person name="Zhang H."/>
        </authorList>
    </citation>
    <scope>NUCLEOTIDE SEQUENCE</scope>
    <source>
        <strain evidence="6">G01</strain>
    </source>
</reference>
<feature type="compositionally biased region" description="Low complexity" evidence="2">
    <location>
        <begin position="47"/>
        <end position="68"/>
    </location>
</feature>
<keyword evidence="1" id="KW-0507">mRNA processing</keyword>
<dbReference type="GO" id="GO:0003723">
    <property type="term" value="F:RNA binding"/>
    <property type="evidence" value="ECO:0007669"/>
    <property type="project" value="InterPro"/>
</dbReference>
<dbReference type="InterPro" id="IPR000061">
    <property type="entry name" value="Surp"/>
</dbReference>
<feature type="compositionally biased region" description="Low complexity" evidence="2">
    <location>
        <begin position="440"/>
        <end position="455"/>
    </location>
</feature>
<accession>A0AAW2J297</accession>
<dbReference type="Pfam" id="PF04818">
    <property type="entry name" value="CID"/>
    <property type="match status" value="1"/>
</dbReference>
<feature type="domain" description="CID" evidence="5">
    <location>
        <begin position="291"/>
        <end position="432"/>
    </location>
</feature>
<feature type="compositionally biased region" description="Pro residues" evidence="2">
    <location>
        <begin position="73"/>
        <end position="83"/>
    </location>
</feature>